<gene>
    <name evidence="11" type="ORF">BZK42_17880</name>
</gene>
<evidence type="ECO:0000256" key="4">
    <source>
        <dbReference type="ARBA" id="ARBA00022597"/>
    </source>
</evidence>
<keyword evidence="3 8" id="KW-1003">Cell membrane</keyword>
<dbReference type="EMBL" id="NAEW01000008">
    <property type="protein sequence ID" value="OQM40764.1"/>
    <property type="molecule type" value="Genomic_DNA"/>
</dbReference>
<dbReference type="AlphaFoldDB" id="A0A1V8NWH5"/>
<keyword evidence="7 8" id="KW-0472">Membrane</keyword>
<sequence length="438" mass="47940">MSITSLLEQKMLPLAEKISSNIYLTALKNAFIALIPFLIVGSFFVLLTNFPVNGYHEFMSSLLGEGVLDKLNYGINASYGLMTLLVIITFSKELVEKLNLSQSSAILPVAIFFLMSPGHITTGSGEIVADAYALLDFSSESMFLGIIVTVVTIKVVQFLENRAFTIKMPASVPPEIARSFKSLVPIFLVLLFWIIVKVLFENTPFGTPGKFISVMLQQPLLYLGNSLLSQLIAEMMISFFWFFGIHGDSIMTSVMGPIWQTLSAQNLAQTQAGLVATNIITQQFRDVYLIAGGTGFTGALLISIFMVAKSTRLKQLSRLAAPAAIFNINEPVIFGLPIVLNPLMLIPFIITPMVLCTVTYVVIALGWVPPTSGISIPWTTPIFISGFLTTGISGIVLQAVNLVIATAIYTPFVKILDKQYLHEESQSENAMGEMQPQQ</sequence>
<evidence type="ECO:0000256" key="5">
    <source>
        <dbReference type="ARBA" id="ARBA00022692"/>
    </source>
</evidence>
<evidence type="ECO:0000256" key="6">
    <source>
        <dbReference type="ARBA" id="ARBA00022989"/>
    </source>
</evidence>
<feature type="transmembrane region" description="Helical" evidence="9">
    <location>
        <begin position="319"/>
        <end position="340"/>
    </location>
</feature>
<feature type="transmembrane region" description="Helical" evidence="9">
    <location>
        <begin position="380"/>
        <end position="409"/>
    </location>
</feature>
<evidence type="ECO:0000259" key="10">
    <source>
        <dbReference type="PROSITE" id="PS51105"/>
    </source>
</evidence>
<organism evidence="11 12">
    <name type="scientific">Citrobacter braakii</name>
    <dbReference type="NCBI Taxonomy" id="57706"/>
    <lineage>
        <taxon>Bacteria</taxon>
        <taxon>Pseudomonadati</taxon>
        <taxon>Pseudomonadota</taxon>
        <taxon>Gammaproteobacteria</taxon>
        <taxon>Enterobacterales</taxon>
        <taxon>Enterobacteriaceae</taxon>
        <taxon>Citrobacter</taxon>
        <taxon>Citrobacter freundii complex</taxon>
    </lineage>
</organism>
<accession>A0A1V8NWH5</accession>
<dbReference type="PANTHER" id="PTHR33989">
    <property type="match status" value="1"/>
</dbReference>
<dbReference type="InterPro" id="IPR004501">
    <property type="entry name" value="PTS_EIIC_3"/>
</dbReference>
<dbReference type="GO" id="GO:0008982">
    <property type="term" value="F:protein-N(PI)-phosphohistidine-sugar phosphotransferase activity"/>
    <property type="evidence" value="ECO:0007669"/>
    <property type="project" value="UniProtKB-UniRule"/>
</dbReference>
<feature type="transmembrane region" description="Helical" evidence="9">
    <location>
        <begin position="103"/>
        <end position="121"/>
    </location>
</feature>
<dbReference type="PIRSF" id="PIRSF006351">
    <property type="entry name" value="PTS_EIIC-Cellobiose"/>
    <property type="match status" value="1"/>
</dbReference>
<comment type="function">
    <text evidence="8">The phosphoenolpyruvate-dependent sugar phosphotransferase system (PTS), a major carbohydrate active -transport system, catalyzes the phosphorylation of incoming sugar substrates concomitant with their translocation across the cell membrane.</text>
</comment>
<dbReference type="RefSeq" id="WP_080859624.1">
    <property type="nucleotide sequence ID" value="NZ_CP077405.1"/>
</dbReference>
<dbReference type="InterPro" id="IPR003352">
    <property type="entry name" value="PTS_EIIC"/>
</dbReference>
<dbReference type="PROSITE" id="PS51105">
    <property type="entry name" value="PTS_EIIC_TYPE_3"/>
    <property type="match status" value="1"/>
</dbReference>
<dbReference type="Proteomes" id="UP000192573">
    <property type="component" value="Unassembled WGS sequence"/>
</dbReference>
<proteinExistence type="predicted"/>
<comment type="caution">
    <text evidence="11">The sequence shown here is derived from an EMBL/GenBank/DDBJ whole genome shotgun (WGS) entry which is preliminary data.</text>
</comment>
<dbReference type="InterPro" id="IPR004796">
    <property type="entry name" value="PTS_IIC_cello"/>
</dbReference>
<keyword evidence="2 8" id="KW-0813">Transport</keyword>
<dbReference type="GO" id="GO:1901264">
    <property type="term" value="P:carbohydrate derivative transport"/>
    <property type="evidence" value="ECO:0007669"/>
    <property type="project" value="TreeGrafter"/>
</dbReference>
<feature type="transmembrane region" description="Helical" evidence="9">
    <location>
        <begin position="180"/>
        <end position="200"/>
    </location>
</feature>
<protein>
    <recommendedName>
        <fullName evidence="8">Permease IIC component</fullName>
    </recommendedName>
</protein>
<feature type="transmembrane region" description="Helical" evidence="9">
    <location>
        <begin position="220"/>
        <end position="243"/>
    </location>
</feature>
<feature type="transmembrane region" description="Helical" evidence="9">
    <location>
        <begin position="287"/>
        <end position="307"/>
    </location>
</feature>
<reference evidence="11 12" key="1">
    <citation type="submission" date="2017-03" db="EMBL/GenBank/DDBJ databases">
        <authorList>
            <person name="Afonso C.L."/>
            <person name="Miller P.J."/>
            <person name="Scott M.A."/>
            <person name="Spackman E."/>
            <person name="Goraichik I."/>
            <person name="Dimitrov K.M."/>
            <person name="Suarez D.L."/>
            <person name="Swayne D.E."/>
        </authorList>
    </citation>
    <scope>NUCLEOTIDE SEQUENCE [LARGE SCALE GENOMIC DNA]</scope>
    <source>
        <strain evidence="11 12">ATCC 51113</strain>
    </source>
</reference>
<evidence type="ECO:0000256" key="1">
    <source>
        <dbReference type="ARBA" id="ARBA00004651"/>
    </source>
</evidence>
<evidence type="ECO:0000313" key="11">
    <source>
        <dbReference type="EMBL" id="OQM40764.1"/>
    </source>
</evidence>
<keyword evidence="6 9" id="KW-1133">Transmembrane helix</keyword>
<name>A0A1V8NWH5_CITBR</name>
<feature type="transmembrane region" description="Helical" evidence="9">
    <location>
        <begin position="141"/>
        <end position="159"/>
    </location>
</feature>
<dbReference type="NCBIfam" id="TIGR00410">
    <property type="entry name" value="lacE"/>
    <property type="match status" value="1"/>
</dbReference>
<dbReference type="PANTHER" id="PTHR33989:SF11">
    <property type="entry name" value="LICHENAN PERMEASE IIC COMPONENT"/>
    <property type="match status" value="1"/>
</dbReference>
<evidence type="ECO:0000256" key="9">
    <source>
        <dbReference type="SAM" id="Phobius"/>
    </source>
</evidence>
<comment type="subcellular location">
    <subcellularLocation>
        <location evidence="1">Cell membrane</location>
        <topology evidence="1">Multi-pass membrane protein</topology>
    </subcellularLocation>
</comment>
<dbReference type="InterPro" id="IPR051088">
    <property type="entry name" value="PTS_Sugar-EIIC/EIIB"/>
</dbReference>
<feature type="transmembrane region" description="Helical" evidence="9">
    <location>
        <begin position="71"/>
        <end position="91"/>
    </location>
</feature>
<dbReference type="Pfam" id="PF02378">
    <property type="entry name" value="PTS_EIIC"/>
    <property type="match status" value="1"/>
</dbReference>
<dbReference type="GO" id="GO:0005886">
    <property type="term" value="C:plasma membrane"/>
    <property type="evidence" value="ECO:0007669"/>
    <property type="project" value="UniProtKB-SubCell"/>
</dbReference>
<evidence type="ECO:0000256" key="3">
    <source>
        <dbReference type="ARBA" id="ARBA00022475"/>
    </source>
</evidence>
<feature type="transmembrane region" description="Helical" evidence="9">
    <location>
        <begin position="345"/>
        <end position="368"/>
    </location>
</feature>
<keyword evidence="4 8" id="KW-0762">Sugar transport</keyword>
<evidence type="ECO:0000256" key="8">
    <source>
        <dbReference type="PIRNR" id="PIRNR006351"/>
    </source>
</evidence>
<keyword evidence="5 9" id="KW-0812">Transmembrane</keyword>
<evidence type="ECO:0000256" key="2">
    <source>
        <dbReference type="ARBA" id="ARBA00022448"/>
    </source>
</evidence>
<feature type="domain" description="PTS EIIC type-3" evidence="10">
    <location>
        <begin position="7"/>
        <end position="412"/>
    </location>
</feature>
<dbReference type="GO" id="GO:0009401">
    <property type="term" value="P:phosphoenolpyruvate-dependent sugar phosphotransferase system"/>
    <property type="evidence" value="ECO:0007669"/>
    <property type="project" value="InterPro"/>
</dbReference>
<feature type="transmembrane region" description="Helical" evidence="9">
    <location>
        <begin position="30"/>
        <end position="51"/>
    </location>
</feature>
<evidence type="ECO:0000256" key="7">
    <source>
        <dbReference type="ARBA" id="ARBA00023136"/>
    </source>
</evidence>
<evidence type="ECO:0000313" key="12">
    <source>
        <dbReference type="Proteomes" id="UP000192573"/>
    </source>
</evidence>